<evidence type="ECO:0000313" key="1">
    <source>
        <dbReference type="EMBL" id="PFH56742.1"/>
    </source>
</evidence>
<name>A0A2A9P779_OPHUN</name>
<gene>
    <name evidence="1" type="ORF">XA68_16056</name>
</gene>
<comment type="caution">
    <text evidence="1">The sequence shown here is derived from an EMBL/GenBank/DDBJ whole genome shotgun (WGS) entry which is preliminary data.</text>
</comment>
<accession>A0A2A9P779</accession>
<organism evidence="1 2">
    <name type="scientific">Ophiocordyceps unilateralis</name>
    <name type="common">Zombie-ant fungus</name>
    <name type="synonym">Torrubia unilateralis</name>
    <dbReference type="NCBI Taxonomy" id="268505"/>
    <lineage>
        <taxon>Eukaryota</taxon>
        <taxon>Fungi</taxon>
        <taxon>Dikarya</taxon>
        <taxon>Ascomycota</taxon>
        <taxon>Pezizomycotina</taxon>
        <taxon>Sordariomycetes</taxon>
        <taxon>Hypocreomycetidae</taxon>
        <taxon>Hypocreales</taxon>
        <taxon>Ophiocordycipitaceae</taxon>
        <taxon>Ophiocordyceps</taxon>
    </lineage>
</organism>
<dbReference type="EMBL" id="LAZP02000518">
    <property type="protein sequence ID" value="PFH56742.1"/>
    <property type="molecule type" value="Genomic_DNA"/>
</dbReference>
<keyword evidence="2" id="KW-1185">Reference proteome</keyword>
<dbReference type="AlphaFoldDB" id="A0A2A9P779"/>
<proteinExistence type="predicted"/>
<protein>
    <submittedName>
        <fullName evidence="1">Uncharacterized protein</fullName>
    </submittedName>
</protein>
<sequence length="109" mass="11209">MAAATVGLRRQIPNARPNMADSCHGQQLAGCCWPSHGASPPPESIAATNGAGTTRDELSRIPGIAYPPPFPLQNVCATGNDWAVRVDAVRGMAPPPVLRLPGGVAGCVE</sequence>
<dbReference type="Proteomes" id="UP000037136">
    <property type="component" value="Unassembled WGS sequence"/>
</dbReference>
<reference evidence="1 2" key="2">
    <citation type="journal article" date="2017" name="Sci. Rep.">
        <title>Ant-infecting Ophiocordyceps genomes reveal a high diversity of potential behavioral manipulation genes and a possible major role for enterotoxins.</title>
        <authorList>
            <person name="de Bekker C."/>
            <person name="Ohm R.A."/>
            <person name="Evans H.C."/>
            <person name="Brachmann A."/>
            <person name="Hughes D.P."/>
        </authorList>
    </citation>
    <scope>NUCLEOTIDE SEQUENCE [LARGE SCALE GENOMIC DNA]</scope>
    <source>
        <strain evidence="1 2">SC16a</strain>
    </source>
</reference>
<evidence type="ECO:0000313" key="2">
    <source>
        <dbReference type="Proteomes" id="UP000037136"/>
    </source>
</evidence>
<reference evidence="1 2" key="1">
    <citation type="journal article" date="2015" name="BMC Genomics">
        <title>Gene expression during zombie ant biting behavior reflects the complexity underlying fungal parasitic behavioral manipulation.</title>
        <authorList>
            <person name="de Bekker C."/>
            <person name="Ohm R.A."/>
            <person name="Loreto R.G."/>
            <person name="Sebastian A."/>
            <person name="Albert I."/>
            <person name="Merrow M."/>
            <person name="Brachmann A."/>
            <person name="Hughes D.P."/>
        </authorList>
    </citation>
    <scope>NUCLEOTIDE SEQUENCE [LARGE SCALE GENOMIC DNA]</scope>
    <source>
        <strain evidence="1 2">SC16a</strain>
    </source>
</reference>